<dbReference type="PANTHER" id="PTHR21310:SF39">
    <property type="entry name" value="AMINOGLYCOSIDE PHOSPHOTRANSFERASE DOMAIN-CONTAINING PROTEIN"/>
    <property type="match status" value="1"/>
</dbReference>
<sequence length="219" mass="24749">MAFDYRTASEEDFTRFCSRLNPTRMIISELDGGLSIIKVSNDVVIKCGVGVTQQEADNQEKAFHLIDQTIIRVPRVYRYVAWSNIGYLVMEFIDGEPLHVFDDPNICTAIAAVLDHFAYIRSDQPGPLGAGPARGILWTACDSISPSSIVDIEDYYNTRQLQRHRKLSLQSFPLSLCHLDLVPRNVLQLKDGSLCLLDWASAGFYPRFFEICTLRINCP</sequence>
<feature type="non-terminal residue" evidence="2">
    <location>
        <position position="219"/>
    </location>
</feature>
<dbReference type="PANTHER" id="PTHR21310">
    <property type="entry name" value="AMINOGLYCOSIDE PHOSPHOTRANSFERASE-RELATED-RELATED"/>
    <property type="match status" value="1"/>
</dbReference>
<proteinExistence type="predicted"/>
<evidence type="ECO:0000313" key="2">
    <source>
        <dbReference type="EMBL" id="OAF98460.1"/>
    </source>
</evidence>
<feature type="domain" description="Aminoglycoside phosphotransferase" evidence="1">
    <location>
        <begin position="52"/>
        <end position="211"/>
    </location>
</feature>
<name>A0A177BTX4_9PLEO</name>
<dbReference type="Gene3D" id="3.90.1200.10">
    <property type="match status" value="1"/>
</dbReference>
<dbReference type="InterPro" id="IPR002575">
    <property type="entry name" value="Aminoglycoside_PTrfase"/>
</dbReference>
<evidence type="ECO:0000313" key="3">
    <source>
        <dbReference type="Proteomes" id="UP000077069"/>
    </source>
</evidence>
<dbReference type="RefSeq" id="XP_018028826.1">
    <property type="nucleotide sequence ID" value="XM_018173407.1"/>
</dbReference>
<dbReference type="OrthoDB" id="3250044at2759"/>
<dbReference type="InterPro" id="IPR051678">
    <property type="entry name" value="AGP_Transferase"/>
</dbReference>
<dbReference type="InterPro" id="IPR011009">
    <property type="entry name" value="Kinase-like_dom_sf"/>
</dbReference>
<gene>
    <name evidence="2" type="ORF">CC84DRAFT_1044875</name>
</gene>
<dbReference type="GeneID" id="28756893"/>
<dbReference type="Pfam" id="PF01636">
    <property type="entry name" value="APH"/>
    <property type="match status" value="1"/>
</dbReference>
<evidence type="ECO:0000259" key="1">
    <source>
        <dbReference type="Pfam" id="PF01636"/>
    </source>
</evidence>
<dbReference type="AlphaFoldDB" id="A0A177BTX4"/>
<dbReference type="STRING" id="1460663.A0A177BTX4"/>
<accession>A0A177BTX4</accession>
<dbReference type="SUPFAM" id="SSF56112">
    <property type="entry name" value="Protein kinase-like (PK-like)"/>
    <property type="match status" value="1"/>
</dbReference>
<dbReference type="InParanoid" id="A0A177BTX4"/>
<keyword evidence="3" id="KW-1185">Reference proteome</keyword>
<organism evidence="2 3">
    <name type="scientific">Paraphaeosphaeria sporulosa</name>
    <dbReference type="NCBI Taxonomy" id="1460663"/>
    <lineage>
        <taxon>Eukaryota</taxon>
        <taxon>Fungi</taxon>
        <taxon>Dikarya</taxon>
        <taxon>Ascomycota</taxon>
        <taxon>Pezizomycotina</taxon>
        <taxon>Dothideomycetes</taxon>
        <taxon>Pleosporomycetidae</taxon>
        <taxon>Pleosporales</taxon>
        <taxon>Massarineae</taxon>
        <taxon>Didymosphaeriaceae</taxon>
        <taxon>Paraphaeosphaeria</taxon>
    </lineage>
</organism>
<dbReference type="Proteomes" id="UP000077069">
    <property type="component" value="Unassembled WGS sequence"/>
</dbReference>
<reference evidence="2 3" key="1">
    <citation type="submission" date="2016-05" db="EMBL/GenBank/DDBJ databases">
        <title>Comparative analysis of secretome profiles of manganese(II)-oxidizing ascomycete fungi.</title>
        <authorList>
            <consortium name="DOE Joint Genome Institute"/>
            <person name="Zeiner C.A."/>
            <person name="Purvine S.O."/>
            <person name="Zink E.M."/>
            <person name="Wu S."/>
            <person name="Pasa-Tolic L."/>
            <person name="Chaput D.L."/>
            <person name="Haridas S."/>
            <person name="Grigoriev I.V."/>
            <person name="Santelli C.M."/>
            <person name="Hansel C.M."/>
        </authorList>
    </citation>
    <scope>NUCLEOTIDE SEQUENCE [LARGE SCALE GENOMIC DNA]</scope>
    <source>
        <strain evidence="2 3">AP3s5-JAC2a</strain>
    </source>
</reference>
<protein>
    <recommendedName>
        <fullName evidence="1">Aminoglycoside phosphotransferase domain-containing protein</fullName>
    </recommendedName>
</protein>
<dbReference type="EMBL" id="KV441578">
    <property type="protein sequence ID" value="OAF98460.1"/>
    <property type="molecule type" value="Genomic_DNA"/>
</dbReference>